<dbReference type="EMBL" id="CABVQS010000005">
    <property type="protein sequence ID" value="VWC96534.1"/>
    <property type="molecule type" value="Genomic_DNA"/>
</dbReference>
<evidence type="ECO:0000313" key="5">
    <source>
        <dbReference type="Proteomes" id="UP000494109"/>
    </source>
</evidence>
<sequence>MTQAKHPLPTLTSGKQRIRMGECEIDLGARMFRRRGQAHELGSRAFDILAVIALAAGRLVSKNELMDAVWPDTFVEENNLHVHLCAIRKALGPDGKLIVTVPRRGYKLTIPQPETPEPDPMMLDRLVDGKADAMTGRASLLGREQVIADIRSRLPSMRVLTLAGAGGIGKTSIVREIARRLSDERAPNIHFVELAARNTCRDVIQAVAAGCGVTVDSQESDLERFALMLTKVKGLLIIDNAEHVVEHVAQLIEFACSRASELRVLVTSRTPLRVPCEFVYRVGPLALPEREDDVEAMLSSPSVRLFLRRLSSNGHNLDWDHDGLRAVQEICRRLDGVPLAIELAAGRAAVLGLEHILHGLEEPLLYLGGGYRTADERHKSVRASLDWSFDMLSDSEQTVFRRLCAIDGHFNADAACFIAQDHSLSRSAVMNCVCELVDKSLVEIYFESAEVKYQVLALARAYGREKLVEAGELSRVVERHARYGSDKAINVLLPQSMPERSSSRARAEVAPLPAFSPIAA</sequence>
<dbReference type="PANTHER" id="PTHR47691">
    <property type="entry name" value="REGULATOR-RELATED"/>
    <property type="match status" value="1"/>
</dbReference>
<dbReference type="InterPro" id="IPR027417">
    <property type="entry name" value="P-loop_NTPase"/>
</dbReference>
<dbReference type="GO" id="GO:0003677">
    <property type="term" value="F:DNA binding"/>
    <property type="evidence" value="ECO:0007669"/>
    <property type="project" value="UniProtKB-UniRule"/>
</dbReference>
<dbReference type="RefSeq" id="WP_089449350.1">
    <property type="nucleotide sequence ID" value="NZ_CABVQS010000005.1"/>
</dbReference>
<dbReference type="SUPFAM" id="SSF46894">
    <property type="entry name" value="C-terminal effector domain of the bipartite response regulators"/>
    <property type="match status" value="1"/>
</dbReference>
<dbReference type="GO" id="GO:0006355">
    <property type="term" value="P:regulation of DNA-templated transcription"/>
    <property type="evidence" value="ECO:0007669"/>
    <property type="project" value="InterPro"/>
</dbReference>
<dbReference type="Pfam" id="PF00486">
    <property type="entry name" value="Trans_reg_C"/>
    <property type="match status" value="1"/>
</dbReference>
<dbReference type="CDD" id="cd00383">
    <property type="entry name" value="trans_reg_C"/>
    <property type="match status" value="1"/>
</dbReference>
<dbReference type="SMART" id="SM00862">
    <property type="entry name" value="Trans_reg_C"/>
    <property type="match status" value="1"/>
</dbReference>
<dbReference type="Gene3D" id="1.10.10.10">
    <property type="entry name" value="Winged helix-like DNA-binding domain superfamily/Winged helix DNA-binding domain"/>
    <property type="match status" value="1"/>
</dbReference>
<protein>
    <submittedName>
        <fullName evidence="4">Transcriptional regulator</fullName>
    </submittedName>
</protein>
<dbReference type="InterPro" id="IPR058852">
    <property type="entry name" value="HTH_77"/>
</dbReference>
<dbReference type="InterPro" id="IPR049945">
    <property type="entry name" value="AAA_22"/>
</dbReference>
<dbReference type="AlphaFoldDB" id="A0A6P2WNH3"/>
<dbReference type="Pfam" id="PF25872">
    <property type="entry name" value="HTH_77"/>
    <property type="match status" value="1"/>
</dbReference>
<dbReference type="InterPro" id="IPR001867">
    <property type="entry name" value="OmpR/PhoB-type_DNA-bd"/>
</dbReference>
<dbReference type="SUPFAM" id="SSF52540">
    <property type="entry name" value="P-loop containing nucleoside triphosphate hydrolases"/>
    <property type="match status" value="1"/>
</dbReference>
<dbReference type="PRINTS" id="PR00364">
    <property type="entry name" value="DISEASERSIST"/>
</dbReference>
<keyword evidence="1 2" id="KW-0238">DNA-binding</keyword>
<name>A0A6P2WNH3_9BURK</name>
<evidence type="ECO:0000313" key="4">
    <source>
        <dbReference type="EMBL" id="VWC96534.1"/>
    </source>
</evidence>
<evidence type="ECO:0000256" key="2">
    <source>
        <dbReference type="PROSITE-ProRule" id="PRU01091"/>
    </source>
</evidence>
<dbReference type="GO" id="GO:0000160">
    <property type="term" value="P:phosphorelay signal transduction system"/>
    <property type="evidence" value="ECO:0007669"/>
    <property type="project" value="InterPro"/>
</dbReference>
<dbReference type="Proteomes" id="UP000494109">
    <property type="component" value="Unassembled WGS sequence"/>
</dbReference>
<evidence type="ECO:0000259" key="3">
    <source>
        <dbReference type="PROSITE" id="PS51755"/>
    </source>
</evidence>
<reference evidence="4 5" key="1">
    <citation type="submission" date="2019-09" db="EMBL/GenBank/DDBJ databases">
        <authorList>
            <person name="Depoorter E."/>
        </authorList>
    </citation>
    <scope>NUCLEOTIDE SEQUENCE [LARGE SCALE GENOMIC DNA]</scope>
    <source>
        <strain evidence="4">R-71033</strain>
    </source>
</reference>
<organism evidence="4 5">
    <name type="scientific">Burkholderia contaminans</name>
    <dbReference type="NCBI Taxonomy" id="488447"/>
    <lineage>
        <taxon>Bacteria</taxon>
        <taxon>Pseudomonadati</taxon>
        <taxon>Pseudomonadota</taxon>
        <taxon>Betaproteobacteria</taxon>
        <taxon>Burkholderiales</taxon>
        <taxon>Burkholderiaceae</taxon>
        <taxon>Burkholderia</taxon>
        <taxon>Burkholderia cepacia complex</taxon>
    </lineage>
</organism>
<dbReference type="InterPro" id="IPR036388">
    <property type="entry name" value="WH-like_DNA-bd_sf"/>
</dbReference>
<feature type="DNA-binding region" description="OmpR/PhoB-type" evidence="2">
    <location>
        <begin position="15"/>
        <end position="110"/>
    </location>
</feature>
<accession>A0A6P2WNH3</accession>
<dbReference type="Pfam" id="PF13401">
    <property type="entry name" value="AAA_22"/>
    <property type="match status" value="1"/>
</dbReference>
<proteinExistence type="predicted"/>
<dbReference type="Gene3D" id="3.40.50.300">
    <property type="entry name" value="P-loop containing nucleotide triphosphate hydrolases"/>
    <property type="match status" value="1"/>
</dbReference>
<dbReference type="PROSITE" id="PS51755">
    <property type="entry name" value="OMPR_PHOB"/>
    <property type="match status" value="1"/>
</dbReference>
<dbReference type="PANTHER" id="PTHR47691:SF3">
    <property type="entry name" value="HTH-TYPE TRANSCRIPTIONAL REGULATOR RV0890C-RELATED"/>
    <property type="match status" value="1"/>
</dbReference>
<dbReference type="InterPro" id="IPR016032">
    <property type="entry name" value="Sig_transdc_resp-reg_C-effctor"/>
</dbReference>
<evidence type="ECO:0000256" key="1">
    <source>
        <dbReference type="ARBA" id="ARBA00023125"/>
    </source>
</evidence>
<dbReference type="GO" id="GO:0016887">
    <property type="term" value="F:ATP hydrolysis activity"/>
    <property type="evidence" value="ECO:0007669"/>
    <property type="project" value="InterPro"/>
</dbReference>
<gene>
    <name evidence="4" type="ORF">BCO71033_01487</name>
</gene>
<feature type="domain" description="OmpR/PhoB-type" evidence="3">
    <location>
        <begin position="15"/>
        <end position="110"/>
    </location>
</feature>